<dbReference type="EMBL" id="CM047945">
    <property type="protein sequence ID" value="KAI9898737.1"/>
    <property type="molecule type" value="Genomic_DNA"/>
</dbReference>
<protein>
    <submittedName>
        <fullName evidence="1">Uncharacterized protein</fullName>
    </submittedName>
</protein>
<reference evidence="1" key="1">
    <citation type="submission" date="2022-10" db="EMBL/GenBank/DDBJ databases">
        <title>Complete Genome of Trichothecium roseum strain YXFP-22015, a Plant Pathogen Isolated from Citrus.</title>
        <authorList>
            <person name="Wang Y."/>
            <person name="Zhu L."/>
        </authorList>
    </citation>
    <scope>NUCLEOTIDE SEQUENCE</scope>
    <source>
        <strain evidence="1">YXFP-22015</strain>
    </source>
</reference>
<keyword evidence="2" id="KW-1185">Reference proteome</keyword>
<evidence type="ECO:0000313" key="2">
    <source>
        <dbReference type="Proteomes" id="UP001163324"/>
    </source>
</evidence>
<proteinExistence type="predicted"/>
<organism evidence="1 2">
    <name type="scientific">Trichothecium roseum</name>
    <dbReference type="NCBI Taxonomy" id="47278"/>
    <lineage>
        <taxon>Eukaryota</taxon>
        <taxon>Fungi</taxon>
        <taxon>Dikarya</taxon>
        <taxon>Ascomycota</taxon>
        <taxon>Pezizomycotina</taxon>
        <taxon>Sordariomycetes</taxon>
        <taxon>Hypocreomycetidae</taxon>
        <taxon>Hypocreales</taxon>
        <taxon>Hypocreales incertae sedis</taxon>
        <taxon>Trichothecium</taxon>
    </lineage>
</organism>
<evidence type="ECO:0000313" key="1">
    <source>
        <dbReference type="EMBL" id="KAI9898737.1"/>
    </source>
</evidence>
<dbReference type="Proteomes" id="UP001163324">
    <property type="component" value="Chromosome 6"/>
</dbReference>
<gene>
    <name evidence="1" type="ORF">N3K66_007097</name>
</gene>
<accession>A0ACC0UX90</accession>
<comment type="caution">
    <text evidence="1">The sequence shown here is derived from an EMBL/GenBank/DDBJ whole genome shotgun (WGS) entry which is preliminary data.</text>
</comment>
<name>A0ACC0UX90_9HYPO</name>
<sequence length="411" mass="42655">MAEPANTPVPASTPRSASPAPGAGPAGGHHHHHQHHLLPFSLPILSSSSSSASQPQPTSHGAKPRVLHLGDPVRYNPGTYVDLASRCDVVRPPAEDRQRPAFLQGLREGRWGDFQAVLRPSWGSGGEMGRWDAELVAALPPSVRVFASAGAGYDWVDTDLLADKGIIYCNGGTAAADAVADFALAMIISTFRHLPWCAAAASSPDPRDFAACHLDAPARSHNLRGKAVGIVGLGSVGRQVAARCAHGFGMRVGFHDVAPVQDNVVSGLGSDVVSHANLGSLLAASDCVVLCCPAAADGRPLITREALASVRRGARLVNVARGSLVDEDALADALAEGTLSSVALDVFADESRGAGDKLRHWAASGRALLSCHNAGGTVETHAGFEELSIRNVLDVLGGGKGLTPVNLQHLR</sequence>